<evidence type="ECO:0000256" key="1">
    <source>
        <dbReference type="SAM" id="MobiDB-lite"/>
    </source>
</evidence>
<protein>
    <recommendedName>
        <fullName evidence="5">RxLR effector candidate protein</fullName>
    </recommendedName>
</protein>
<dbReference type="Proteomes" id="UP001162031">
    <property type="component" value="Unassembled WGS sequence"/>
</dbReference>
<keyword evidence="2" id="KW-0472">Membrane</keyword>
<accession>A0AAV0T098</accession>
<proteinExistence type="predicted"/>
<name>A0AAV0T098_HYABA</name>
<keyword evidence="2" id="KW-1133">Transmembrane helix</keyword>
<feature type="transmembrane region" description="Helical" evidence="2">
    <location>
        <begin position="12"/>
        <end position="30"/>
    </location>
</feature>
<evidence type="ECO:0000256" key="2">
    <source>
        <dbReference type="SAM" id="Phobius"/>
    </source>
</evidence>
<dbReference type="PANTHER" id="PTHR37935">
    <property type="entry name" value="CHROMOSOME UNDETERMINED SCAFFOLD_14, WHOLE GENOME SHOTGUN SEQUENCE"/>
    <property type="match status" value="1"/>
</dbReference>
<comment type="caution">
    <text evidence="3">The sequence shown here is derived from an EMBL/GenBank/DDBJ whole genome shotgun (WGS) entry which is preliminary data.</text>
</comment>
<organism evidence="3 4">
    <name type="scientific">Hyaloperonospora brassicae</name>
    <name type="common">Brassica downy mildew</name>
    <name type="synonym">Peronospora brassicae</name>
    <dbReference type="NCBI Taxonomy" id="162125"/>
    <lineage>
        <taxon>Eukaryota</taxon>
        <taxon>Sar</taxon>
        <taxon>Stramenopiles</taxon>
        <taxon>Oomycota</taxon>
        <taxon>Peronosporomycetes</taxon>
        <taxon>Peronosporales</taxon>
        <taxon>Peronosporaceae</taxon>
        <taxon>Hyaloperonospora</taxon>
    </lineage>
</organism>
<evidence type="ECO:0000313" key="3">
    <source>
        <dbReference type="EMBL" id="CAI5710600.1"/>
    </source>
</evidence>
<evidence type="ECO:0008006" key="5">
    <source>
        <dbReference type="Google" id="ProtNLM"/>
    </source>
</evidence>
<sequence length="302" mass="33641">MVRRLMRSQRVWWWMGSLALGTVALVAFAPELKMGVSRHTADVASRSLQDETLRDNTRELASLIVQTVLNDPNVLAQASQFLQRLAAMESTRTAVQTLVVRTLADPMTRVQVAEVSKWTVAAVLEDPNTLRQVVALFRSTVADAQAKESLLLLMQQLMQDEQTRANVARLLAHTLLQDPVQQNVSKTLGDAVHQVLSRGDIQDHAKEFVSSVVRDQTVQVQSGEAMWSTFMYALTPNWLSWIWANPGEVVGDEVLATPAAEVATVMIAATATEKERAKQKRKEREAQTNDTPERTLELKETS</sequence>
<dbReference type="AlphaFoldDB" id="A0AAV0T098"/>
<keyword evidence="4" id="KW-1185">Reference proteome</keyword>
<gene>
    <name evidence="3" type="ORF">HBR001_LOCUS497</name>
</gene>
<feature type="region of interest" description="Disordered" evidence="1">
    <location>
        <begin position="273"/>
        <end position="302"/>
    </location>
</feature>
<dbReference type="EMBL" id="CANTFL010000068">
    <property type="protein sequence ID" value="CAI5710600.1"/>
    <property type="molecule type" value="Genomic_DNA"/>
</dbReference>
<evidence type="ECO:0000313" key="4">
    <source>
        <dbReference type="Proteomes" id="UP001162031"/>
    </source>
</evidence>
<reference evidence="3" key="1">
    <citation type="submission" date="2022-12" db="EMBL/GenBank/DDBJ databases">
        <authorList>
            <person name="Webb A."/>
        </authorList>
    </citation>
    <scope>NUCLEOTIDE SEQUENCE</scope>
    <source>
        <strain evidence="3">Hp1</strain>
    </source>
</reference>
<dbReference type="PANTHER" id="PTHR37935:SF1">
    <property type="entry name" value="CHROMOSOME UNDETERMINED SCAFFOLD_14, WHOLE GENOME SHOTGUN SEQUENCE"/>
    <property type="match status" value="1"/>
</dbReference>
<keyword evidence="2" id="KW-0812">Transmembrane</keyword>